<dbReference type="EMBL" id="CABIJS010000233">
    <property type="protein sequence ID" value="VUZ47378.1"/>
    <property type="molecule type" value="Genomic_DNA"/>
</dbReference>
<dbReference type="SUPFAM" id="SSF46934">
    <property type="entry name" value="UBA-like"/>
    <property type="match status" value="1"/>
</dbReference>
<dbReference type="PROSITE" id="PS50030">
    <property type="entry name" value="UBA"/>
    <property type="match status" value="1"/>
</dbReference>
<dbReference type="SMART" id="SM00165">
    <property type="entry name" value="UBA"/>
    <property type="match status" value="1"/>
</dbReference>
<dbReference type="AlphaFoldDB" id="A0A564YKY2"/>
<keyword evidence="3" id="KW-1185">Reference proteome</keyword>
<protein>
    <recommendedName>
        <fullName evidence="1">UBA domain-containing protein</fullName>
    </recommendedName>
</protein>
<proteinExistence type="predicted"/>
<feature type="non-terminal residue" evidence="2">
    <location>
        <position position="129"/>
    </location>
</feature>
<gene>
    <name evidence="2" type="ORF">WMSIL1_LOCUS6948</name>
</gene>
<evidence type="ECO:0000259" key="1">
    <source>
        <dbReference type="PROSITE" id="PS50030"/>
    </source>
</evidence>
<dbReference type="Proteomes" id="UP000321570">
    <property type="component" value="Unassembled WGS sequence"/>
</dbReference>
<dbReference type="Gene3D" id="1.10.8.10">
    <property type="entry name" value="DNA helicase RuvA subunit, C-terminal domain"/>
    <property type="match status" value="1"/>
</dbReference>
<evidence type="ECO:0000313" key="2">
    <source>
        <dbReference type="EMBL" id="VUZ47378.1"/>
    </source>
</evidence>
<feature type="domain" description="UBA" evidence="1">
    <location>
        <begin position="4"/>
        <end position="47"/>
    </location>
</feature>
<reference evidence="2 3" key="1">
    <citation type="submission" date="2019-07" db="EMBL/GenBank/DDBJ databases">
        <authorList>
            <person name="Jastrzebski P J."/>
            <person name="Paukszto L."/>
            <person name="Jastrzebski P J."/>
        </authorList>
    </citation>
    <scope>NUCLEOTIDE SEQUENCE [LARGE SCALE GENOMIC DNA]</scope>
    <source>
        <strain evidence="2 3">WMS-il1</strain>
    </source>
</reference>
<evidence type="ECO:0000313" key="3">
    <source>
        <dbReference type="Proteomes" id="UP000321570"/>
    </source>
</evidence>
<accession>A0A564YKY2</accession>
<sequence length="129" mass="14372">MSEGADEYASNIRKLQLMGFGSDSEIKKALTSCENDIDCAITFLVNRNFESSSMTHETVIDEKQEITVSKVEDFPVDELKKLEDSLFVKKWNIPCLRSQALGLCLSSAIKIINSGGLSAFESTEPLQRF</sequence>
<organism evidence="2 3">
    <name type="scientific">Hymenolepis diminuta</name>
    <name type="common">Rat tapeworm</name>
    <dbReference type="NCBI Taxonomy" id="6216"/>
    <lineage>
        <taxon>Eukaryota</taxon>
        <taxon>Metazoa</taxon>
        <taxon>Spiralia</taxon>
        <taxon>Lophotrochozoa</taxon>
        <taxon>Platyhelminthes</taxon>
        <taxon>Cestoda</taxon>
        <taxon>Eucestoda</taxon>
        <taxon>Cyclophyllidea</taxon>
        <taxon>Hymenolepididae</taxon>
        <taxon>Hymenolepis</taxon>
    </lineage>
</organism>
<name>A0A564YKY2_HYMDI</name>
<dbReference type="InterPro" id="IPR015940">
    <property type="entry name" value="UBA"/>
</dbReference>
<dbReference type="InterPro" id="IPR009060">
    <property type="entry name" value="UBA-like_sf"/>
</dbReference>